<feature type="transmembrane region" description="Helical" evidence="1">
    <location>
        <begin position="12"/>
        <end position="33"/>
    </location>
</feature>
<evidence type="ECO:0000256" key="1">
    <source>
        <dbReference type="SAM" id="Phobius"/>
    </source>
</evidence>
<keyword evidence="1" id="KW-1133">Transmembrane helix</keyword>
<name>A0ABQ5TFW9_9CAUL</name>
<evidence type="ECO:0000313" key="3">
    <source>
        <dbReference type="Proteomes" id="UP001143509"/>
    </source>
</evidence>
<comment type="caution">
    <text evidence="2">The sequence shown here is derived from an EMBL/GenBank/DDBJ whole genome shotgun (WGS) entry which is preliminary data.</text>
</comment>
<dbReference type="RefSeq" id="WP_271166131.1">
    <property type="nucleotide sequence ID" value="NZ_BSFD01000011.1"/>
</dbReference>
<keyword evidence="1" id="KW-0812">Transmembrane</keyword>
<organism evidence="2 3">
    <name type="scientific">Brevundimonas intermedia</name>
    <dbReference type="NCBI Taxonomy" id="74315"/>
    <lineage>
        <taxon>Bacteria</taxon>
        <taxon>Pseudomonadati</taxon>
        <taxon>Pseudomonadota</taxon>
        <taxon>Alphaproteobacteria</taxon>
        <taxon>Caulobacterales</taxon>
        <taxon>Caulobacteraceae</taxon>
        <taxon>Brevundimonas</taxon>
    </lineage>
</organism>
<dbReference type="EMBL" id="BSFD01000011">
    <property type="protein sequence ID" value="GLK49963.1"/>
    <property type="molecule type" value="Genomic_DNA"/>
</dbReference>
<keyword evidence="1" id="KW-0472">Membrane</keyword>
<protein>
    <submittedName>
        <fullName evidence="2">Uncharacterized protein</fullName>
    </submittedName>
</protein>
<reference evidence="2" key="1">
    <citation type="journal article" date="2014" name="Int. J. Syst. Evol. Microbiol.">
        <title>Complete genome of a new Firmicutes species belonging to the dominant human colonic microbiota ('Ruminococcus bicirculans') reveals two chromosomes and a selective capacity to utilize plant glucans.</title>
        <authorList>
            <consortium name="NISC Comparative Sequencing Program"/>
            <person name="Wegmann U."/>
            <person name="Louis P."/>
            <person name="Goesmann A."/>
            <person name="Henrissat B."/>
            <person name="Duncan S.H."/>
            <person name="Flint H.J."/>
        </authorList>
    </citation>
    <scope>NUCLEOTIDE SEQUENCE</scope>
    <source>
        <strain evidence="2">VKM B-1499</strain>
    </source>
</reference>
<sequence>MGAVGDAVMQALVELIAGFIALLAAAVLSQFGVDIHSPQSAEREVHRVSDCPAEKAATFAADADRDC</sequence>
<reference evidence="2" key="2">
    <citation type="submission" date="2023-01" db="EMBL/GenBank/DDBJ databases">
        <authorList>
            <person name="Sun Q."/>
            <person name="Evtushenko L."/>
        </authorList>
    </citation>
    <scope>NUCLEOTIDE SEQUENCE</scope>
    <source>
        <strain evidence="2">VKM B-1499</strain>
    </source>
</reference>
<proteinExistence type="predicted"/>
<accession>A0ABQ5TFW9</accession>
<dbReference type="Proteomes" id="UP001143509">
    <property type="component" value="Unassembled WGS sequence"/>
</dbReference>
<gene>
    <name evidence="2" type="ORF">GCM10017620_29370</name>
</gene>
<evidence type="ECO:0000313" key="2">
    <source>
        <dbReference type="EMBL" id="GLK49963.1"/>
    </source>
</evidence>
<keyword evidence="3" id="KW-1185">Reference proteome</keyword>